<name>A0A7C0Y5Y9_DESA2</name>
<proteinExistence type="predicted"/>
<organism evidence="1">
    <name type="scientific">Desulfofervidus auxilii</name>
    <dbReference type="NCBI Taxonomy" id="1621989"/>
    <lineage>
        <taxon>Bacteria</taxon>
        <taxon>Pseudomonadati</taxon>
        <taxon>Thermodesulfobacteriota</taxon>
        <taxon>Candidatus Desulfofervidia</taxon>
        <taxon>Candidatus Desulfofervidales</taxon>
        <taxon>Candidatus Desulfofervidaceae</taxon>
        <taxon>Candidatus Desulfofervidus</taxon>
    </lineage>
</organism>
<gene>
    <name evidence="1" type="ORF">ENG63_06385</name>
</gene>
<dbReference type="EMBL" id="DRBS01000244">
    <property type="protein sequence ID" value="HDD44469.1"/>
    <property type="molecule type" value="Genomic_DNA"/>
</dbReference>
<reference evidence="1" key="1">
    <citation type="journal article" date="2020" name="mSystems">
        <title>Genome- and Community-Level Interaction Insights into Carbon Utilization and Element Cycling Functions of Hydrothermarchaeota in Hydrothermal Sediment.</title>
        <authorList>
            <person name="Zhou Z."/>
            <person name="Liu Y."/>
            <person name="Xu W."/>
            <person name="Pan J."/>
            <person name="Luo Z.H."/>
            <person name="Li M."/>
        </authorList>
    </citation>
    <scope>NUCLEOTIDE SEQUENCE [LARGE SCALE GENOMIC DNA]</scope>
    <source>
        <strain evidence="1">HyVt-233</strain>
    </source>
</reference>
<protein>
    <submittedName>
        <fullName evidence="1">Uncharacterized protein</fullName>
    </submittedName>
</protein>
<sequence>MTKKEVRALRAKKLRNFLKKETGIRISLPLSFQFAKAWEKEELPTFLTDKNLIQIYDLLYKVHLDNQDYWNYRPTKLMEELNKVLKEVG</sequence>
<comment type="caution">
    <text evidence="1">The sequence shown here is derived from an EMBL/GenBank/DDBJ whole genome shotgun (WGS) entry which is preliminary data.</text>
</comment>
<evidence type="ECO:0000313" key="1">
    <source>
        <dbReference type="EMBL" id="HDD44469.1"/>
    </source>
</evidence>
<dbReference type="AlphaFoldDB" id="A0A7C0Y5Y9"/>
<accession>A0A7C0Y5Y9</accession>
<dbReference type="Proteomes" id="UP000886289">
    <property type="component" value="Unassembled WGS sequence"/>
</dbReference>